<dbReference type="Pfam" id="PF12625">
    <property type="entry name" value="Arabinose_bd"/>
    <property type="match status" value="1"/>
</dbReference>
<keyword evidence="6" id="KW-1185">Reference proteome</keyword>
<evidence type="ECO:0000259" key="4">
    <source>
        <dbReference type="PROSITE" id="PS01124"/>
    </source>
</evidence>
<dbReference type="InterPro" id="IPR018060">
    <property type="entry name" value="HTH_AraC"/>
</dbReference>
<name>A0ABY1NK33_9RHOB</name>
<accession>A0ABY1NK33</accession>
<sequence>MKNPLVPAMSVAFLQPFFEELLRRGVSKTKLAARVNLKEEALFDPAISLPANTVYALLAWVARSTNDPLICACIGQRMASGAWAPLLPLMVSATSVGDFFFKFSMMSSETSRAATYKLETEGQVSLWRLQRADGASNDACYADAVAVGFFVGILKSAAGTDWEPSKVIAALPDTSIVPQGMLPSSSVLSGQDGLILRFPTAYLTLNMPSMSPPPDLLKLKVPNELDTPLSEIVRRLIEHRIAEPGLCVDDIARDLTMSRWKLQSLLKEEGWTFSDIKEEVRQRLALEEVGRTKASVASIASSLGYTNSSNFTRAFRGWTGKAPRDYRKTC</sequence>
<comment type="caution">
    <text evidence="5">The sequence shown here is derived from an EMBL/GenBank/DDBJ whole genome shotgun (WGS) entry which is preliminary data.</text>
</comment>
<keyword evidence="3" id="KW-0804">Transcription</keyword>
<dbReference type="InterPro" id="IPR032687">
    <property type="entry name" value="AraC-type_N"/>
</dbReference>
<dbReference type="Gene3D" id="1.10.10.60">
    <property type="entry name" value="Homeodomain-like"/>
    <property type="match status" value="1"/>
</dbReference>
<dbReference type="SMART" id="SM00342">
    <property type="entry name" value="HTH_ARAC"/>
    <property type="match status" value="1"/>
</dbReference>
<keyword evidence="1" id="KW-0805">Transcription regulation</keyword>
<gene>
    <name evidence="5" type="ORF">SAMN06265373_1026</name>
</gene>
<evidence type="ECO:0000256" key="3">
    <source>
        <dbReference type="ARBA" id="ARBA00023163"/>
    </source>
</evidence>
<dbReference type="RefSeq" id="WP_283424777.1">
    <property type="nucleotide sequence ID" value="NZ_FXTY01000002.1"/>
</dbReference>
<keyword evidence="2" id="KW-0238">DNA-binding</keyword>
<evidence type="ECO:0000256" key="2">
    <source>
        <dbReference type="ARBA" id="ARBA00023125"/>
    </source>
</evidence>
<dbReference type="EMBL" id="FXTY01000002">
    <property type="protein sequence ID" value="SMP09714.1"/>
    <property type="molecule type" value="Genomic_DNA"/>
</dbReference>
<organism evidence="5 6">
    <name type="scientific">Shimia sagamensis</name>
    <dbReference type="NCBI Taxonomy" id="1566352"/>
    <lineage>
        <taxon>Bacteria</taxon>
        <taxon>Pseudomonadati</taxon>
        <taxon>Pseudomonadota</taxon>
        <taxon>Alphaproteobacteria</taxon>
        <taxon>Rhodobacterales</taxon>
        <taxon>Roseobacteraceae</taxon>
    </lineage>
</organism>
<dbReference type="Pfam" id="PF12833">
    <property type="entry name" value="HTH_18"/>
    <property type="match status" value="1"/>
</dbReference>
<evidence type="ECO:0000313" key="5">
    <source>
        <dbReference type="EMBL" id="SMP09714.1"/>
    </source>
</evidence>
<dbReference type="InterPro" id="IPR020449">
    <property type="entry name" value="Tscrpt_reg_AraC-type_HTH"/>
</dbReference>
<proteinExistence type="predicted"/>
<dbReference type="PANTHER" id="PTHR47894">
    <property type="entry name" value="HTH-TYPE TRANSCRIPTIONAL REGULATOR GADX"/>
    <property type="match status" value="1"/>
</dbReference>
<dbReference type="PANTHER" id="PTHR47894:SF1">
    <property type="entry name" value="HTH-TYPE TRANSCRIPTIONAL REGULATOR VQSM"/>
    <property type="match status" value="1"/>
</dbReference>
<dbReference type="InterPro" id="IPR009057">
    <property type="entry name" value="Homeodomain-like_sf"/>
</dbReference>
<dbReference type="PRINTS" id="PR00032">
    <property type="entry name" value="HTHARAC"/>
</dbReference>
<dbReference type="PROSITE" id="PS01124">
    <property type="entry name" value="HTH_ARAC_FAMILY_2"/>
    <property type="match status" value="1"/>
</dbReference>
<evidence type="ECO:0000313" key="6">
    <source>
        <dbReference type="Proteomes" id="UP001157961"/>
    </source>
</evidence>
<evidence type="ECO:0000256" key="1">
    <source>
        <dbReference type="ARBA" id="ARBA00023015"/>
    </source>
</evidence>
<dbReference type="SUPFAM" id="SSF46689">
    <property type="entry name" value="Homeodomain-like"/>
    <property type="match status" value="1"/>
</dbReference>
<feature type="domain" description="HTH araC/xylS-type" evidence="4">
    <location>
        <begin position="231"/>
        <end position="329"/>
    </location>
</feature>
<dbReference type="Proteomes" id="UP001157961">
    <property type="component" value="Unassembled WGS sequence"/>
</dbReference>
<reference evidence="5 6" key="1">
    <citation type="submission" date="2017-05" db="EMBL/GenBank/DDBJ databases">
        <authorList>
            <person name="Varghese N."/>
            <person name="Submissions S."/>
        </authorList>
    </citation>
    <scope>NUCLEOTIDE SEQUENCE [LARGE SCALE GENOMIC DNA]</scope>
    <source>
        <strain evidence="5 6">DSM 29734</strain>
    </source>
</reference>
<protein>
    <submittedName>
        <fullName evidence="5">Transcriptional regulator, AraC family</fullName>
    </submittedName>
</protein>